<dbReference type="AlphaFoldDB" id="A0A167X8H4"/>
<dbReference type="CDD" id="cd04301">
    <property type="entry name" value="NAT_SF"/>
    <property type="match status" value="1"/>
</dbReference>
<accession>A0A167X8H4</accession>
<sequence>MDGRTVGYLYAARPTVRTVQVRQLYVGEQRRRNGVGSALLHFVCRAYLGDTVSNR</sequence>
<dbReference type="OrthoDB" id="2523549at2759"/>
<feature type="domain" description="N-acetyltransferase" evidence="1">
    <location>
        <begin position="2"/>
        <end position="46"/>
    </location>
</feature>
<protein>
    <recommendedName>
        <fullName evidence="1">N-acetyltransferase domain-containing protein</fullName>
    </recommendedName>
</protein>
<organism evidence="2 3">
    <name type="scientific">Athelia psychrophila</name>
    <dbReference type="NCBI Taxonomy" id="1759441"/>
    <lineage>
        <taxon>Eukaryota</taxon>
        <taxon>Fungi</taxon>
        <taxon>Dikarya</taxon>
        <taxon>Basidiomycota</taxon>
        <taxon>Agaricomycotina</taxon>
        <taxon>Agaricomycetes</taxon>
        <taxon>Agaricomycetidae</taxon>
        <taxon>Atheliales</taxon>
        <taxon>Atheliaceae</taxon>
        <taxon>Athelia</taxon>
    </lineage>
</organism>
<evidence type="ECO:0000313" key="3">
    <source>
        <dbReference type="Proteomes" id="UP000076532"/>
    </source>
</evidence>
<dbReference type="SUPFAM" id="SSF55729">
    <property type="entry name" value="Acyl-CoA N-acyltransferases (Nat)"/>
    <property type="match status" value="1"/>
</dbReference>
<proteinExistence type="predicted"/>
<dbReference type="Gene3D" id="3.40.630.30">
    <property type="match status" value="1"/>
</dbReference>
<dbReference type="Proteomes" id="UP000076532">
    <property type="component" value="Unassembled WGS sequence"/>
</dbReference>
<name>A0A167X8H4_9AGAM</name>
<keyword evidence="3" id="KW-1185">Reference proteome</keyword>
<evidence type="ECO:0000313" key="2">
    <source>
        <dbReference type="EMBL" id="KZP06938.1"/>
    </source>
</evidence>
<dbReference type="EMBL" id="KV417767">
    <property type="protein sequence ID" value="KZP06938.1"/>
    <property type="molecule type" value="Genomic_DNA"/>
</dbReference>
<dbReference type="InterPro" id="IPR016181">
    <property type="entry name" value="Acyl_CoA_acyltransferase"/>
</dbReference>
<dbReference type="InterPro" id="IPR000182">
    <property type="entry name" value="GNAT_dom"/>
</dbReference>
<evidence type="ECO:0000259" key="1">
    <source>
        <dbReference type="Pfam" id="PF00583"/>
    </source>
</evidence>
<gene>
    <name evidence="2" type="ORF">FIBSPDRAFT_876020</name>
</gene>
<reference evidence="2 3" key="1">
    <citation type="journal article" date="2016" name="Mol. Biol. Evol.">
        <title>Comparative Genomics of Early-Diverging Mushroom-Forming Fungi Provides Insights into the Origins of Lignocellulose Decay Capabilities.</title>
        <authorList>
            <person name="Nagy L.G."/>
            <person name="Riley R."/>
            <person name="Tritt A."/>
            <person name="Adam C."/>
            <person name="Daum C."/>
            <person name="Floudas D."/>
            <person name="Sun H."/>
            <person name="Yadav J.S."/>
            <person name="Pangilinan J."/>
            <person name="Larsson K.H."/>
            <person name="Matsuura K."/>
            <person name="Barry K."/>
            <person name="Labutti K."/>
            <person name="Kuo R."/>
            <person name="Ohm R.A."/>
            <person name="Bhattacharya S.S."/>
            <person name="Shirouzu T."/>
            <person name="Yoshinaga Y."/>
            <person name="Martin F.M."/>
            <person name="Grigoriev I.V."/>
            <person name="Hibbett D.S."/>
        </authorList>
    </citation>
    <scope>NUCLEOTIDE SEQUENCE [LARGE SCALE GENOMIC DNA]</scope>
    <source>
        <strain evidence="2 3">CBS 109695</strain>
    </source>
</reference>
<dbReference type="Pfam" id="PF00583">
    <property type="entry name" value="Acetyltransf_1"/>
    <property type="match status" value="1"/>
</dbReference>
<dbReference type="GO" id="GO:0016747">
    <property type="term" value="F:acyltransferase activity, transferring groups other than amino-acyl groups"/>
    <property type="evidence" value="ECO:0007669"/>
    <property type="project" value="InterPro"/>
</dbReference>